<organism evidence="1 2">
    <name type="scientific">Amycolatopsis acididurans</name>
    <dbReference type="NCBI Taxonomy" id="2724524"/>
    <lineage>
        <taxon>Bacteria</taxon>
        <taxon>Bacillati</taxon>
        <taxon>Actinomycetota</taxon>
        <taxon>Actinomycetes</taxon>
        <taxon>Pseudonocardiales</taxon>
        <taxon>Pseudonocardiaceae</taxon>
        <taxon>Amycolatopsis</taxon>
    </lineage>
</organism>
<dbReference type="EMBL" id="JAAXLS010000016">
    <property type="protein sequence ID" value="NKQ55622.1"/>
    <property type="molecule type" value="Genomic_DNA"/>
</dbReference>
<dbReference type="RefSeq" id="WP_168518657.1">
    <property type="nucleotide sequence ID" value="NZ_JAAXLS010000016.1"/>
</dbReference>
<accession>A0ABX1J749</accession>
<name>A0ABX1J749_9PSEU</name>
<evidence type="ECO:0000313" key="1">
    <source>
        <dbReference type="EMBL" id="NKQ55622.1"/>
    </source>
</evidence>
<gene>
    <name evidence="1" type="ORF">HFP15_22315</name>
</gene>
<reference evidence="1 2" key="1">
    <citation type="submission" date="2020-04" db="EMBL/GenBank/DDBJ databases">
        <title>Novel species.</title>
        <authorList>
            <person name="Teo W.F.A."/>
            <person name="Lipun K."/>
            <person name="Srisuk N."/>
            <person name="Duangmal K."/>
        </authorList>
    </citation>
    <scope>NUCLEOTIDE SEQUENCE [LARGE SCALE GENOMIC DNA]</scope>
    <source>
        <strain evidence="1 2">K13G38</strain>
    </source>
</reference>
<dbReference type="Proteomes" id="UP000715441">
    <property type="component" value="Unassembled WGS sequence"/>
</dbReference>
<evidence type="ECO:0000313" key="2">
    <source>
        <dbReference type="Proteomes" id="UP000715441"/>
    </source>
</evidence>
<protein>
    <recommendedName>
        <fullName evidence="3">Immunity protein 35 domain-containing protein</fullName>
    </recommendedName>
</protein>
<keyword evidence="2" id="KW-1185">Reference proteome</keyword>
<proteinExistence type="predicted"/>
<comment type="caution">
    <text evidence="1">The sequence shown here is derived from an EMBL/GenBank/DDBJ whole genome shotgun (WGS) entry which is preliminary data.</text>
</comment>
<sequence length="129" mass="14371">MTSLQLDDLLTELRRRHWTLFRWGEANAPTLIAAVQQWDACADVLILRSEDDATAFRVPDAQGSNVLVPEKVSYQYHASALWTLRAILSLPTPDSTAAPTTIETPHAKCRVPEGLPRPIVIRPLSPHPK</sequence>
<evidence type="ECO:0008006" key="3">
    <source>
        <dbReference type="Google" id="ProtNLM"/>
    </source>
</evidence>